<feature type="region of interest" description="Disordered" evidence="6">
    <location>
        <begin position="159"/>
        <end position="195"/>
    </location>
</feature>
<proteinExistence type="predicted"/>
<keyword evidence="2" id="KW-0805">Transcription regulation</keyword>
<dbReference type="PANTHER" id="PTHR43214:SF24">
    <property type="entry name" value="TRANSCRIPTIONAL REGULATORY PROTEIN NARL-RELATED"/>
    <property type="match status" value="1"/>
</dbReference>
<evidence type="ECO:0000259" key="7">
    <source>
        <dbReference type="PROSITE" id="PS50043"/>
    </source>
</evidence>
<feature type="region of interest" description="Disordered" evidence="6">
    <location>
        <begin position="1"/>
        <end position="21"/>
    </location>
</feature>
<dbReference type="PROSITE" id="PS00622">
    <property type="entry name" value="HTH_LUXR_1"/>
    <property type="match status" value="1"/>
</dbReference>
<feature type="domain" description="Response regulatory" evidence="8">
    <location>
        <begin position="26"/>
        <end position="142"/>
    </location>
</feature>
<dbReference type="EMBL" id="JADEYR010000002">
    <property type="protein sequence ID" value="MBE9403371.1"/>
    <property type="molecule type" value="Genomic_DNA"/>
</dbReference>
<evidence type="ECO:0000259" key="8">
    <source>
        <dbReference type="PROSITE" id="PS50110"/>
    </source>
</evidence>
<dbReference type="PRINTS" id="PR00038">
    <property type="entry name" value="HTHLUXR"/>
</dbReference>
<dbReference type="SMART" id="SM00448">
    <property type="entry name" value="REC"/>
    <property type="match status" value="1"/>
</dbReference>
<comment type="caution">
    <text evidence="9">The sequence shown here is derived from an EMBL/GenBank/DDBJ whole genome shotgun (WGS) entry which is preliminary data.</text>
</comment>
<evidence type="ECO:0000256" key="2">
    <source>
        <dbReference type="ARBA" id="ARBA00023015"/>
    </source>
</evidence>
<evidence type="ECO:0000256" key="5">
    <source>
        <dbReference type="PROSITE-ProRule" id="PRU00169"/>
    </source>
</evidence>
<dbReference type="SUPFAM" id="SSF46894">
    <property type="entry name" value="C-terminal effector domain of the bipartite response regulators"/>
    <property type="match status" value="1"/>
</dbReference>
<dbReference type="Pfam" id="PF00072">
    <property type="entry name" value="Response_reg"/>
    <property type="match status" value="1"/>
</dbReference>
<dbReference type="CDD" id="cd17535">
    <property type="entry name" value="REC_NarL-like"/>
    <property type="match status" value="1"/>
</dbReference>
<dbReference type="InterPro" id="IPR016032">
    <property type="entry name" value="Sig_transdc_resp-reg_C-effctor"/>
</dbReference>
<feature type="compositionally biased region" description="Low complexity" evidence="6">
    <location>
        <begin position="167"/>
        <end position="192"/>
    </location>
</feature>
<evidence type="ECO:0000256" key="6">
    <source>
        <dbReference type="SAM" id="MobiDB-lite"/>
    </source>
</evidence>
<name>A0ABR9VYV3_9MICO</name>
<feature type="compositionally biased region" description="Low complexity" evidence="6">
    <location>
        <begin position="1"/>
        <end position="20"/>
    </location>
</feature>
<dbReference type="SUPFAM" id="SSF52172">
    <property type="entry name" value="CheY-like"/>
    <property type="match status" value="1"/>
</dbReference>
<protein>
    <submittedName>
        <fullName evidence="9">Response regulator transcription factor</fullName>
    </submittedName>
</protein>
<keyword evidence="1 5" id="KW-0597">Phosphoprotein</keyword>
<dbReference type="PROSITE" id="PS50110">
    <property type="entry name" value="RESPONSE_REGULATORY"/>
    <property type="match status" value="1"/>
</dbReference>
<dbReference type="SMART" id="SM00421">
    <property type="entry name" value="HTH_LUXR"/>
    <property type="match status" value="1"/>
</dbReference>
<accession>A0ABR9VYV3</accession>
<dbReference type="Pfam" id="PF00196">
    <property type="entry name" value="GerE"/>
    <property type="match status" value="1"/>
</dbReference>
<evidence type="ECO:0000256" key="1">
    <source>
        <dbReference type="ARBA" id="ARBA00022553"/>
    </source>
</evidence>
<evidence type="ECO:0000256" key="4">
    <source>
        <dbReference type="ARBA" id="ARBA00023163"/>
    </source>
</evidence>
<evidence type="ECO:0000256" key="3">
    <source>
        <dbReference type="ARBA" id="ARBA00023125"/>
    </source>
</evidence>
<evidence type="ECO:0000313" key="10">
    <source>
        <dbReference type="Proteomes" id="UP000644727"/>
    </source>
</evidence>
<reference evidence="9 10" key="1">
    <citation type="submission" date="2020-10" db="EMBL/GenBank/DDBJ databases">
        <title>Draft genome and description of Brachybacterium epidermidis sp nov.</title>
        <authorList>
            <person name="Boxberger M."/>
            <person name="La Scola B."/>
        </authorList>
    </citation>
    <scope>NUCLEOTIDE SEQUENCE [LARGE SCALE GENOMIC DNA]</scope>
    <source>
        <strain evidence="9 10">Marseille-Q2903</strain>
    </source>
</reference>
<sequence length="253" mass="26790">MVSISETGSDTSGTGDGITDQQSRTRVLLVDDEALMRAGLRLMIDGARGIDVVGEAADGRSGLDQARALEPDVILMDVRMPHMDGIAAVRALREEGSPARVVMLTAFDTDEFLLDALRAGAVSFLLKDSPPQQVVEAVLDAPQDRARFSPEVLARLVRLASDGQGTGPTDAGTTGTGPGRAAPAEAPSTAPTGITEREWEVGRLVARGLTNQEIGQQLFLSLATVKTHLGRLFDKLQVTNRVQLAIRVLELGG</sequence>
<dbReference type="InterPro" id="IPR039420">
    <property type="entry name" value="WalR-like"/>
</dbReference>
<dbReference type="PROSITE" id="PS50043">
    <property type="entry name" value="HTH_LUXR_2"/>
    <property type="match status" value="1"/>
</dbReference>
<evidence type="ECO:0000313" key="9">
    <source>
        <dbReference type="EMBL" id="MBE9403371.1"/>
    </source>
</evidence>
<keyword evidence="4" id="KW-0804">Transcription</keyword>
<organism evidence="9 10">
    <name type="scientific">Brachybacterium epidermidis</name>
    <dbReference type="NCBI Taxonomy" id="2781983"/>
    <lineage>
        <taxon>Bacteria</taxon>
        <taxon>Bacillati</taxon>
        <taxon>Actinomycetota</taxon>
        <taxon>Actinomycetes</taxon>
        <taxon>Micrococcales</taxon>
        <taxon>Dermabacteraceae</taxon>
        <taxon>Brachybacterium</taxon>
    </lineage>
</organism>
<feature type="modified residue" description="4-aspartylphosphate" evidence="5">
    <location>
        <position position="77"/>
    </location>
</feature>
<dbReference type="InterPro" id="IPR001789">
    <property type="entry name" value="Sig_transdc_resp-reg_receiver"/>
</dbReference>
<dbReference type="InterPro" id="IPR000792">
    <property type="entry name" value="Tscrpt_reg_LuxR_C"/>
</dbReference>
<feature type="domain" description="HTH luxR-type" evidence="7">
    <location>
        <begin position="187"/>
        <end position="252"/>
    </location>
</feature>
<dbReference type="InterPro" id="IPR058245">
    <property type="entry name" value="NreC/VraR/RcsB-like_REC"/>
</dbReference>
<dbReference type="Gene3D" id="3.40.50.2300">
    <property type="match status" value="1"/>
</dbReference>
<dbReference type="RefSeq" id="WP_193865187.1">
    <property type="nucleotide sequence ID" value="NZ_JADEYR010000002.1"/>
</dbReference>
<gene>
    <name evidence="9" type="ORF">IOE58_03910</name>
</gene>
<dbReference type="InterPro" id="IPR011006">
    <property type="entry name" value="CheY-like_superfamily"/>
</dbReference>
<keyword evidence="3" id="KW-0238">DNA-binding</keyword>
<dbReference type="PANTHER" id="PTHR43214">
    <property type="entry name" value="TWO-COMPONENT RESPONSE REGULATOR"/>
    <property type="match status" value="1"/>
</dbReference>
<dbReference type="Proteomes" id="UP000644727">
    <property type="component" value="Unassembled WGS sequence"/>
</dbReference>
<dbReference type="CDD" id="cd06170">
    <property type="entry name" value="LuxR_C_like"/>
    <property type="match status" value="1"/>
</dbReference>
<keyword evidence="10" id="KW-1185">Reference proteome</keyword>